<dbReference type="Proteomes" id="UP000499080">
    <property type="component" value="Unassembled WGS sequence"/>
</dbReference>
<organism evidence="3 4">
    <name type="scientific">Araneus ventricosus</name>
    <name type="common">Orbweaver spider</name>
    <name type="synonym">Epeira ventricosa</name>
    <dbReference type="NCBI Taxonomy" id="182803"/>
    <lineage>
        <taxon>Eukaryota</taxon>
        <taxon>Metazoa</taxon>
        <taxon>Ecdysozoa</taxon>
        <taxon>Arthropoda</taxon>
        <taxon>Chelicerata</taxon>
        <taxon>Arachnida</taxon>
        <taxon>Araneae</taxon>
        <taxon>Araneomorphae</taxon>
        <taxon>Entelegynae</taxon>
        <taxon>Araneoidea</taxon>
        <taxon>Araneidae</taxon>
        <taxon>Araneus</taxon>
    </lineage>
</organism>
<dbReference type="AlphaFoldDB" id="A0A4Y2WXE7"/>
<protein>
    <recommendedName>
        <fullName evidence="1">oleoyl-[acyl-carrier-protein] hydrolase</fullName>
        <ecNumber evidence="1">3.1.2.14</ecNumber>
    </recommendedName>
</protein>
<gene>
    <name evidence="3" type="ORF">AVEN_69275_1</name>
</gene>
<comment type="caution">
    <text evidence="3">The sequence shown here is derived from an EMBL/GenBank/DDBJ whole genome shotgun (WGS) entry which is preliminary data.</text>
</comment>
<dbReference type="EC" id="3.1.2.14" evidence="1"/>
<accession>A0A4Y2WXE7</accession>
<name>A0A4Y2WXE7_ARAVE</name>
<dbReference type="EMBL" id="BGPR01065880">
    <property type="protein sequence ID" value="GBO40602.1"/>
    <property type="molecule type" value="Genomic_DNA"/>
</dbReference>
<keyword evidence="4" id="KW-1185">Reference proteome</keyword>
<dbReference type="SUPFAM" id="SSF53474">
    <property type="entry name" value="alpha/beta-Hydrolases"/>
    <property type="match status" value="1"/>
</dbReference>
<evidence type="ECO:0000259" key="2">
    <source>
        <dbReference type="Pfam" id="PF00975"/>
    </source>
</evidence>
<proteinExistence type="predicted"/>
<feature type="domain" description="Thioesterase" evidence="2">
    <location>
        <begin position="4"/>
        <end position="83"/>
    </location>
</feature>
<dbReference type="Gene3D" id="3.40.50.1820">
    <property type="entry name" value="alpha/beta hydrolase"/>
    <property type="match status" value="1"/>
</dbReference>
<dbReference type="Pfam" id="PF00975">
    <property type="entry name" value="Thioesterase"/>
    <property type="match status" value="1"/>
</dbReference>
<evidence type="ECO:0000313" key="3">
    <source>
        <dbReference type="EMBL" id="GBO40602.1"/>
    </source>
</evidence>
<dbReference type="InterPro" id="IPR001031">
    <property type="entry name" value="Thioesterase"/>
</dbReference>
<dbReference type="InterPro" id="IPR029058">
    <property type="entry name" value="AB_hydrolase_fold"/>
</dbReference>
<evidence type="ECO:0000256" key="1">
    <source>
        <dbReference type="ARBA" id="ARBA00012480"/>
    </source>
</evidence>
<dbReference type="OrthoDB" id="329835at2759"/>
<dbReference type="GO" id="GO:0016297">
    <property type="term" value="F:fatty acyl-[ACP] hydrolase activity"/>
    <property type="evidence" value="ECO:0007669"/>
    <property type="project" value="UniProtKB-EC"/>
</dbReference>
<sequence>MIIKNIFKQIIQERVTGPFHVVGYSIGGSVAFEMALQSQKCEFNLKTITLVSGSDDLMNALNEDDAETIDSEVTALCRFVKQFTSEDTEKVRGEDFLSFLYNFS</sequence>
<evidence type="ECO:0000313" key="4">
    <source>
        <dbReference type="Proteomes" id="UP000499080"/>
    </source>
</evidence>
<reference evidence="3 4" key="1">
    <citation type="journal article" date="2019" name="Sci. Rep.">
        <title>Orb-weaving spider Araneus ventricosus genome elucidates the spidroin gene catalogue.</title>
        <authorList>
            <person name="Kono N."/>
            <person name="Nakamura H."/>
            <person name="Ohtoshi R."/>
            <person name="Moran D.A.P."/>
            <person name="Shinohara A."/>
            <person name="Yoshida Y."/>
            <person name="Fujiwara M."/>
            <person name="Mori M."/>
            <person name="Tomita M."/>
            <person name="Arakawa K."/>
        </authorList>
    </citation>
    <scope>NUCLEOTIDE SEQUENCE [LARGE SCALE GENOMIC DNA]</scope>
</reference>